<name>A0A0S2I062_9BACT</name>
<dbReference type="AlphaFoldDB" id="A0A0S2I062"/>
<sequence>MRTIKILWVDDEIELLKPHILFLEKKGYEVTTANNGEDGIKTLQEEPFDIVFLDENMPGISGLETLQRMKELRNEVPIVMITKSEEEQIMEEAIGSKIQDYLIKPVNPNQILLSLKKNIDHTRLVSEKTTSSYQTAFSQIGMQINDCRNFQDWSKVYEKIVYWETELQQNGVEGMEEVVQMQKSSANTEFYKFIKKNYPNWFHGDEDRPLMVHQVMKQRVLPLADKEKILLIVIDNLRLDQYRMLKPLFSQIYDIEHEEIISSILPTATQYARNALFAGLMPSEIEKLYPDLWLNDEEEGGKNQHEEELLANTLRRFGKEYKWFYEKIINQSHGQKILEKASRIPEHQLSVLVYNFVDMLSHARTEMDVIKELANDEAAYRSLTISWFEHSNLYEVLKIASEKGIKVVITTDHGSVRINNPVKVIGDRKTTTNLRYKHGRNLNYNPKEVFEVTKPKEVYLPTPHISSKFIFAKEQDFLAYPNNYNHYVKYYKDTFQHGGVSLEELLIPFAVLKPKV</sequence>
<evidence type="ECO:0000259" key="3">
    <source>
        <dbReference type="PROSITE" id="PS50110"/>
    </source>
</evidence>
<accession>A0A0S2I062</accession>
<dbReference type="InterPro" id="IPR011006">
    <property type="entry name" value="CheY-like_superfamily"/>
</dbReference>
<dbReference type="GO" id="GO:0000160">
    <property type="term" value="P:phosphorelay signal transduction system"/>
    <property type="evidence" value="ECO:0007669"/>
    <property type="project" value="InterPro"/>
</dbReference>
<proteinExistence type="predicted"/>
<dbReference type="Pfam" id="PF00072">
    <property type="entry name" value="Response_reg"/>
    <property type="match status" value="1"/>
</dbReference>
<dbReference type="Pfam" id="PF08665">
    <property type="entry name" value="PglZ"/>
    <property type="match status" value="1"/>
</dbReference>
<dbReference type="KEGG" id="blq:L21SP5_01918"/>
<dbReference type="SMART" id="SM00448">
    <property type="entry name" value="REC"/>
    <property type="match status" value="1"/>
</dbReference>
<dbReference type="PATRIC" id="fig|1307839.3.peg.2025"/>
<feature type="modified residue" description="4-aspartylphosphate" evidence="2">
    <location>
        <position position="54"/>
    </location>
</feature>
<dbReference type="InterPro" id="IPR017850">
    <property type="entry name" value="Alkaline_phosphatase_core_sf"/>
</dbReference>
<dbReference type="PROSITE" id="PS50110">
    <property type="entry name" value="RESPONSE_REGULATORY"/>
    <property type="match status" value="1"/>
</dbReference>
<keyword evidence="1 2" id="KW-0597">Phosphoprotein</keyword>
<dbReference type="STRING" id="1307839.L21SP5_01918"/>
<dbReference type="PANTHER" id="PTHR44591">
    <property type="entry name" value="STRESS RESPONSE REGULATOR PROTEIN 1"/>
    <property type="match status" value="1"/>
</dbReference>
<evidence type="ECO:0000256" key="1">
    <source>
        <dbReference type="ARBA" id="ARBA00022553"/>
    </source>
</evidence>
<evidence type="ECO:0000313" key="4">
    <source>
        <dbReference type="EMBL" id="ALO15557.1"/>
    </source>
</evidence>
<reference evidence="4 5" key="1">
    <citation type="submission" date="2015-11" db="EMBL/GenBank/DDBJ databases">
        <title>Description and complete genome sequence of a novel strain predominating in hypersaline microbial mats and representing a new family of the Bacteriodetes phylum.</title>
        <authorList>
            <person name="Spring S."/>
            <person name="Bunk B."/>
            <person name="Sproer C."/>
            <person name="Klenk H.-P."/>
        </authorList>
    </citation>
    <scope>NUCLEOTIDE SEQUENCE [LARGE SCALE GENOMIC DNA]</scope>
    <source>
        <strain evidence="4 5">L21-Spi-D4</strain>
    </source>
</reference>
<dbReference type="InterPro" id="IPR001789">
    <property type="entry name" value="Sig_transdc_resp-reg_receiver"/>
</dbReference>
<dbReference type="Proteomes" id="UP000064893">
    <property type="component" value="Chromosome"/>
</dbReference>
<protein>
    <submittedName>
        <fullName evidence="4">Transcriptional regulatory protein ZraR</fullName>
    </submittedName>
</protein>
<dbReference type="SUPFAM" id="SSF52172">
    <property type="entry name" value="CheY-like"/>
    <property type="match status" value="1"/>
</dbReference>
<feature type="domain" description="Response regulatory" evidence="3">
    <location>
        <begin position="5"/>
        <end position="119"/>
    </location>
</feature>
<dbReference type="RefSeq" id="WP_057953005.1">
    <property type="nucleotide sequence ID" value="NZ_CP013118.1"/>
</dbReference>
<dbReference type="OrthoDB" id="9813025at2"/>
<organism evidence="4 5">
    <name type="scientific">Salinivirga cyanobacteriivorans</name>
    <dbReference type="NCBI Taxonomy" id="1307839"/>
    <lineage>
        <taxon>Bacteria</taxon>
        <taxon>Pseudomonadati</taxon>
        <taxon>Bacteroidota</taxon>
        <taxon>Bacteroidia</taxon>
        <taxon>Bacteroidales</taxon>
        <taxon>Salinivirgaceae</taxon>
        <taxon>Salinivirga</taxon>
    </lineage>
</organism>
<dbReference type="SUPFAM" id="SSF53649">
    <property type="entry name" value="Alkaline phosphatase-like"/>
    <property type="match status" value="1"/>
</dbReference>
<evidence type="ECO:0000256" key="2">
    <source>
        <dbReference type="PROSITE-ProRule" id="PRU00169"/>
    </source>
</evidence>
<dbReference type="InterPro" id="IPR050595">
    <property type="entry name" value="Bact_response_regulator"/>
</dbReference>
<dbReference type="PANTHER" id="PTHR44591:SF3">
    <property type="entry name" value="RESPONSE REGULATORY DOMAIN-CONTAINING PROTEIN"/>
    <property type="match status" value="1"/>
</dbReference>
<dbReference type="Gene3D" id="3.40.50.2300">
    <property type="match status" value="1"/>
</dbReference>
<gene>
    <name evidence="4" type="primary">zraR_2</name>
    <name evidence="4" type="ORF">L21SP5_01918</name>
</gene>
<keyword evidence="5" id="KW-1185">Reference proteome</keyword>
<evidence type="ECO:0000313" key="5">
    <source>
        <dbReference type="Proteomes" id="UP000064893"/>
    </source>
</evidence>
<dbReference type="EMBL" id="CP013118">
    <property type="protein sequence ID" value="ALO15557.1"/>
    <property type="molecule type" value="Genomic_DNA"/>
</dbReference>
<dbReference type="CDD" id="cd00156">
    <property type="entry name" value="REC"/>
    <property type="match status" value="1"/>
</dbReference>